<proteinExistence type="predicted"/>
<dbReference type="AlphaFoldDB" id="A0A543B163"/>
<accession>A0A543B163</accession>
<dbReference type="PANTHER" id="PTHR10668">
    <property type="entry name" value="PHYTOENE DEHYDROGENASE"/>
    <property type="match status" value="1"/>
</dbReference>
<dbReference type="Gene3D" id="3.50.50.60">
    <property type="entry name" value="FAD/NAD(P)-binding domain"/>
    <property type="match status" value="2"/>
</dbReference>
<protein>
    <submittedName>
        <fullName evidence="1">Phytoene dehydrogenase-like protein</fullName>
    </submittedName>
</protein>
<dbReference type="EMBL" id="VFOW01000001">
    <property type="protein sequence ID" value="TQL78568.1"/>
    <property type="molecule type" value="Genomic_DNA"/>
</dbReference>
<evidence type="ECO:0000313" key="1">
    <source>
        <dbReference type="EMBL" id="TQL78568.1"/>
    </source>
</evidence>
<keyword evidence="2" id="KW-1185">Reference proteome</keyword>
<organism evidence="1 2">
    <name type="scientific">Stackebrandtia endophytica</name>
    <dbReference type="NCBI Taxonomy" id="1496996"/>
    <lineage>
        <taxon>Bacteria</taxon>
        <taxon>Bacillati</taxon>
        <taxon>Actinomycetota</taxon>
        <taxon>Actinomycetes</taxon>
        <taxon>Glycomycetales</taxon>
        <taxon>Glycomycetaceae</taxon>
        <taxon>Stackebrandtia</taxon>
    </lineage>
</organism>
<dbReference type="SUPFAM" id="SSF51905">
    <property type="entry name" value="FAD/NAD(P)-binding domain"/>
    <property type="match status" value="1"/>
</dbReference>
<gene>
    <name evidence="1" type="ORF">FB566_4157</name>
</gene>
<dbReference type="Proteomes" id="UP000317043">
    <property type="component" value="Unassembled WGS sequence"/>
</dbReference>
<name>A0A543B163_9ACTN</name>
<dbReference type="RefSeq" id="WP_142043202.1">
    <property type="nucleotide sequence ID" value="NZ_JBHTGS010000003.1"/>
</dbReference>
<dbReference type="PANTHER" id="PTHR10668:SF105">
    <property type="entry name" value="DEHYDROGENASE-RELATED"/>
    <property type="match status" value="1"/>
</dbReference>
<evidence type="ECO:0000313" key="2">
    <source>
        <dbReference type="Proteomes" id="UP000317043"/>
    </source>
</evidence>
<sequence length="531" mass="55862">MSSVDAVVIGAGHNGLVAANLLADAGWDVVVLEATAHAGGAVRSGEIAAPGHSSDLCSSFYPFGAASPILSDLELDRYGLNWRHSPTVLSHVTSRDDVAVMGRDAATTAESVSEFATADGEAWIELFTQWERISEPLRAAIFAPLPPVVPAASLLGRLGTAETLRLVRRLLLSVRELGEELFSGEGARLLLTGNALHSDVSPEGTGSGVYGWLLAMIGQEFGFPAASGGAQTITDALLTRLRERGGIVETNAAVERLVVGNGKVLGAITSDGRSWRAHRAVLADVPATTLYRDLVGVEHLPGRMVADLENFRFDRPVLKLDWALSSAVPWKDHRLAQSGTVHIGGDTGGLTRWAASLAADEVPEEPFILFGQPNVADPYRSRPGKQTAWAYTHLPKSFAKLSADDDRIMAYVDKIESRLAELAPGFSSSVVGRSVQAPVELSVKNPSMIGGALGAGTSSPGQQLVFRPVVGLGRADTPIDRLYLAGAAAHPGPGVHGGPGANAAKAALRRSGRLTGDLYRAAIQGAHRLVY</sequence>
<comment type="caution">
    <text evidence="1">The sequence shown here is derived from an EMBL/GenBank/DDBJ whole genome shotgun (WGS) entry which is preliminary data.</text>
</comment>
<dbReference type="InterPro" id="IPR036188">
    <property type="entry name" value="FAD/NAD-bd_sf"/>
</dbReference>
<reference evidence="1 2" key="1">
    <citation type="submission" date="2019-06" db="EMBL/GenBank/DDBJ databases">
        <title>Sequencing the genomes of 1000 actinobacteria strains.</title>
        <authorList>
            <person name="Klenk H.-P."/>
        </authorList>
    </citation>
    <scope>NUCLEOTIDE SEQUENCE [LARGE SCALE GENOMIC DNA]</scope>
    <source>
        <strain evidence="1 2">DSM 45928</strain>
    </source>
</reference>
<dbReference type="InParanoid" id="A0A543B163"/>
<dbReference type="OrthoDB" id="833207at2"/>
<dbReference type="Pfam" id="PF13450">
    <property type="entry name" value="NAD_binding_8"/>
    <property type="match status" value="1"/>
</dbReference>